<evidence type="ECO:0000259" key="1">
    <source>
        <dbReference type="Pfam" id="PF03537"/>
    </source>
</evidence>
<dbReference type="GO" id="GO:0016787">
    <property type="term" value="F:hydrolase activity"/>
    <property type="evidence" value="ECO:0007669"/>
    <property type="project" value="UniProtKB-KW"/>
</dbReference>
<dbReference type="EMBL" id="FZOW01000015">
    <property type="protein sequence ID" value="SNT35339.1"/>
    <property type="molecule type" value="Genomic_DNA"/>
</dbReference>
<sequence length="268" mass="29189">MTSPTLWPPRTYSRRSTLALAVIALSAACSSSPDEYRTPPSAGTFDYQLGGAYDTDSGFDIVARDSTSEPLAGAYSICYVNGFQTQPGVAWPEDLLLRDSGGEVVVDPAWPDENILDTRSSDNRERILDIVGGSIDRCAAAGFDAVEMDNLDVWTRFPEVNENATLELATGYATRAHDAGLAIAQKNAPDVARLASETVGFDFAVAEECVAFDECDSYTEAYGSHVFDIEYTGPFEVLCDDPDRPEVTILRDRDLTDPSNPDHVYQQC</sequence>
<protein>
    <submittedName>
        <fullName evidence="2">Glycoside-hydrolase family GH114</fullName>
    </submittedName>
</protein>
<evidence type="ECO:0000313" key="2">
    <source>
        <dbReference type="EMBL" id="SNT35339.1"/>
    </source>
</evidence>
<dbReference type="Gene3D" id="3.20.20.70">
    <property type="entry name" value="Aldolase class I"/>
    <property type="match status" value="1"/>
</dbReference>
<dbReference type="PANTHER" id="PTHR35273:SF2">
    <property type="entry name" value="ALPHA-GALACTOSIDASE"/>
    <property type="match status" value="1"/>
</dbReference>
<dbReference type="PANTHER" id="PTHR35273">
    <property type="entry name" value="ALPHA-1,4 POLYGALACTOSAMINIDASE, PUTATIVE (AFU_ORTHOLOGUE AFUA_3G07890)-RELATED"/>
    <property type="match status" value="1"/>
</dbReference>
<dbReference type="SUPFAM" id="SSF51445">
    <property type="entry name" value="(Trans)glycosidases"/>
    <property type="match status" value="1"/>
</dbReference>
<organism evidence="2 3">
    <name type="scientific">Rhodococcoides kyotonense</name>
    <dbReference type="NCBI Taxonomy" id="398843"/>
    <lineage>
        <taxon>Bacteria</taxon>
        <taxon>Bacillati</taxon>
        <taxon>Actinomycetota</taxon>
        <taxon>Actinomycetes</taxon>
        <taxon>Mycobacteriales</taxon>
        <taxon>Nocardiaceae</taxon>
        <taxon>Rhodococcoides</taxon>
    </lineage>
</organism>
<dbReference type="InterPro" id="IPR017853">
    <property type="entry name" value="GH"/>
</dbReference>
<dbReference type="InterPro" id="IPR004352">
    <property type="entry name" value="GH114_TIM-barrel"/>
</dbReference>
<dbReference type="InterPro" id="IPR013785">
    <property type="entry name" value="Aldolase_TIM"/>
</dbReference>
<reference evidence="3" key="1">
    <citation type="submission" date="2017-06" db="EMBL/GenBank/DDBJ databases">
        <authorList>
            <person name="Varghese N."/>
            <person name="Submissions S."/>
        </authorList>
    </citation>
    <scope>NUCLEOTIDE SEQUENCE [LARGE SCALE GENOMIC DNA]</scope>
    <source>
        <strain evidence="3">JCM 23211</strain>
    </source>
</reference>
<keyword evidence="3" id="KW-1185">Reference proteome</keyword>
<keyword evidence="2" id="KW-0378">Hydrolase</keyword>
<dbReference type="OrthoDB" id="319933at2"/>
<evidence type="ECO:0000313" key="3">
    <source>
        <dbReference type="Proteomes" id="UP000198327"/>
    </source>
</evidence>
<dbReference type="RefSeq" id="WP_089250267.1">
    <property type="nucleotide sequence ID" value="NZ_FZOW01000015.1"/>
</dbReference>
<accession>A0A239M0A3</accession>
<dbReference type="Pfam" id="PF03537">
    <property type="entry name" value="Glyco_hydro_114"/>
    <property type="match status" value="1"/>
</dbReference>
<dbReference type="AlphaFoldDB" id="A0A239M0A3"/>
<gene>
    <name evidence="2" type="ORF">SAMN05421642_1156</name>
</gene>
<name>A0A239M0A3_9NOCA</name>
<dbReference type="Proteomes" id="UP000198327">
    <property type="component" value="Unassembled WGS sequence"/>
</dbReference>
<feature type="domain" description="Glycoside-hydrolase family GH114 TIM-barrel" evidence="1">
    <location>
        <begin position="44"/>
        <end position="257"/>
    </location>
</feature>
<proteinExistence type="predicted"/>